<accession>A0ABQ5D9H3</accession>
<evidence type="ECO:0000313" key="1">
    <source>
        <dbReference type="EMBL" id="GJT35482.1"/>
    </source>
</evidence>
<gene>
    <name evidence="1" type="ORF">Tco_0925901</name>
</gene>
<sequence length="483" mass="54850">MQLLLKIAVIKKRMEPGLSIILSNNAHLISLILKRKFTEEVIEKKVKVHAKKIPITVDNLSTIIPFMVSFTVVTRKGSSGDLATRCAIKLFILENVAFYVQSWNEKVVAGHLNEIKFNFILTEATFKVLPRLNEIKFGSGVIDEILFMNLRREYRFPSGIMVLEYGQAVQKIQKQLKKANATLTQELTECKSILAETSRTLGESNSIRDSCLVALQNKQTEFERYKAFNDRTVDYDKLEHKLNEALGLIAQKEIDIKEGLKVKAYEISVVKEKHDELVKQSLLTKSHYEGLVKEKTKVITDLKLKEEKDIDKMISMENQIKFLNEIVYKRSQSIQTIHMLAPKCPTFNGRPTFANPRYLKKAQNEIPCLYAIPHDQSDPANRLVPDREETLTLEEESRSKLNKDLVKPFDYTKLNIGIEFDKTTDADIFAMEESSGNDLEMNISVANNDVASCDHTIAAVVVRLTVSCSVLLASLVLKVETHG</sequence>
<keyword evidence="2" id="KW-1185">Reference proteome</keyword>
<dbReference type="Proteomes" id="UP001151760">
    <property type="component" value="Unassembled WGS sequence"/>
</dbReference>
<reference evidence="1" key="1">
    <citation type="journal article" date="2022" name="Int. J. Mol. Sci.">
        <title>Draft Genome of Tanacetum Coccineum: Genomic Comparison of Closely Related Tanacetum-Family Plants.</title>
        <authorList>
            <person name="Yamashiro T."/>
            <person name="Shiraishi A."/>
            <person name="Nakayama K."/>
            <person name="Satake H."/>
        </authorList>
    </citation>
    <scope>NUCLEOTIDE SEQUENCE</scope>
</reference>
<dbReference type="PANTHER" id="PTHR10378">
    <property type="entry name" value="LIM DOMAIN-BINDING PROTEIN"/>
    <property type="match status" value="1"/>
</dbReference>
<dbReference type="InterPro" id="IPR029005">
    <property type="entry name" value="LIM-bd/SEUSS"/>
</dbReference>
<evidence type="ECO:0000313" key="2">
    <source>
        <dbReference type="Proteomes" id="UP001151760"/>
    </source>
</evidence>
<protein>
    <submittedName>
        <fullName evidence="1">Retrovirus-related pol polyprotein from transposon TNT 1-94</fullName>
    </submittedName>
</protein>
<organism evidence="1 2">
    <name type="scientific">Tanacetum coccineum</name>
    <dbReference type="NCBI Taxonomy" id="301880"/>
    <lineage>
        <taxon>Eukaryota</taxon>
        <taxon>Viridiplantae</taxon>
        <taxon>Streptophyta</taxon>
        <taxon>Embryophyta</taxon>
        <taxon>Tracheophyta</taxon>
        <taxon>Spermatophyta</taxon>
        <taxon>Magnoliopsida</taxon>
        <taxon>eudicotyledons</taxon>
        <taxon>Gunneridae</taxon>
        <taxon>Pentapetalae</taxon>
        <taxon>asterids</taxon>
        <taxon>campanulids</taxon>
        <taxon>Asterales</taxon>
        <taxon>Asteraceae</taxon>
        <taxon>Asteroideae</taxon>
        <taxon>Anthemideae</taxon>
        <taxon>Anthemidinae</taxon>
        <taxon>Tanacetum</taxon>
    </lineage>
</organism>
<name>A0ABQ5D9H3_9ASTR</name>
<dbReference type="EMBL" id="BQNB010015054">
    <property type="protein sequence ID" value="GJT35482.1"/>
    <property type="molecule type" value="Genomic_DNA"/>
</dbReference>
<reference evidence="1" key="2">
    <citation type="submission" date="2022-01" db="EMBL/GenBank/DDBJ databases">
        <authorList>
            <person name="Yamashiro T."/>
            <person name="Shiraishi A."/>
            <person name="Satake H."/>
            <person name="Nakayama K."/>
        </authorList>
    </citation>
    <scope>NUCLEOTIDE SEQUENCE</scope>
</reference>
<proteinExistence type="predicted"/>
<comment type="caution">
    <text evidence="1">The sequence shown here is derived from an EMBL/GenBank/DDBJ whole genome shotgun (WGS) entry which is preliminary data.</text>
</comment>